<dbReference type="InParanoid" id="A0A165FR41"/>
<dbReference type="InterPro" id="IPR036291">
    <property type="entry name" value="NAD(P)-bd_dom_sf"/>
</dbReference>
<feature type="domain" description="Siroheme biosynthesis protein Met8 C-terminal" evidence="7">
    <location>
        <begin position="159"/>
        <end position="228"/>
    </location>
</feature>
<dbReference type="InterPro" id="IPR028162">
    <property type="entry name" value="Met8_C"/>
</dbReference>
<feature type="non-terminal residue" evidence="9">
    <location>
        <position position="1"/>
    </location>
</feature>
<proteinExistence type="predicted"/>
<evidence type="ECO:0000256" key="2">
    <source>
        <dbReference type="ARBA" id="ARBA00012400"/>
    </source>
</evidence>
<dbReference type="UniPathway" id="UPA00262">
    <property type="reaction ID" value="UER00222"/>
</dbReference>
<evidence type="ECO:0000313" key="10">
    <source>
        <dbReference type="Proteomes" id="UP000076842"/>
    </source>
</evidence>
<comment type="pathway">
    <text evidence="1">Porphyrin-containing compound metabolism; siroheme biosynthesis; sirohydrochlorin from precorrin-2: step 1/1.</text>
</comment>
<dbReference type="EMBL" id="KV423968">
    <property type="protein sequence ID" value="KZT57093.1"/>
    <property type="molecule type" value="Genomic_DNA"/>
</dbReference>
<dbReference type="InterPro" id="IPR006367">
    <property type="entry name" value="Sirohaem_synthase_N"/>
</dbReference>
<keyword evidence="10" id="KW-1185">Reference proteome</keyword>
<dbReference type="SUPFAM" id="SSF75615">
    <property type="entry name" value="Siroheme synthase middle domains-like"/>
    <property type="match status" value="1"/>
</dbReference>
<keyword evidence="5" id="KW-0627">Porphyrin biosynthesis</keyword>
<sequence>GGSLLLAWQLHAKRVLVIGGGPVAASRLSNALEADALVSLVCPFSGLCPEVEYRIFHDSWARARITYYDRAWFGENDLDLDGGVDMVLSAVDDSTVSREVCQAARKRRVPVNVADVPPECDFYFGSQIRDGPLQVMVSTGGKGPKIANIVRRKIERGLPRDCGQAIERVGELRRRLRIRAPGTGGELGRRRMQWMSEVCELWELEDLAKLDERDMERLLDEGWGRGRV</sequence>
<dbReference type="STRING" id="1353952.A0A165FR41"/>
<evidence type="ECO:0000313" key="9">
    <source>
        <dbReference type="EMBL" id="KZT57093.1"/>
    </source>
</evidence>
<dbReference type="InterPro" id="IPR028161">
    <property type="entry name" value="Met8-like"/>
</dbReference>
<evidence type="ECO:0000259" key="8">
    <source>
        <dbReference type="Pfam" id="PF14824"/>
    </source>
</evidence>
<dbReference type="GO" id="GO:0004325">
    <property type="term" value="F:ferrochelatase activity"/>
    <property type="evidence" value="ECO:0007669"/>
    <property type="project" value="InterPro"/>
</dbReference>
<evidence type="ECO:0000256" key="1">
    <source>
        <dbReference type="ARBA" id="ARBA00005010"/>
    </source>
</evidence>
<organism evidence="9 10">
    <name type="scientific">Calocera cornea HHB12733</name>
    <dbReference type="NCBI Taxonomy" id="1353952"/>
    <lineage>
        <taxon>Eukaryota</taxon>
        <taxon>Fungi</taxon>
        <taxon>Dikarya</taxon>
        <taxon>Basidiomycota</taxon>
        <taxon>Agaricomycotina</taxon>
        <taxon>Dacrymycetes</taxon>
        <taxon>Dacrymycetales</taxon>
        <taxon>Dacrymycetaceae</taxon>
        <taxon>Calocera</taxon>
    </lineage>
</organism>
<feature type="non-terminal residue" evidence="9">
    <location>
        <position position="228"/>
    </location>
</feature>
<dbReference type="OrthoDB" id="1721126at2759"/>
<dbReference type="PANTHER" id="PTHR35330:SF1">
    <property type="entry name" value="SIROHEME BIOSYNTHESIS PROTEIN MET8"/>
    <property type="match status" value="1"/>
</dbReference>
<dbReference type="Gene3D" id="3.30.160.110">
    <property type="entry name" value="Siroheme synthase, domain 2"/>
    <property type="match status" value="1"/>
</dbReference>
<dbReference type="AlphaFoldDB" id="A0A165FR41"/>
<dbReference type="GO" id="GO:0043115">
    <property type="term" value="F:precorrin-2 dehydrogenase activity"/>
    <property type="evidence" value="ECO:0007669"/>
    <property type="project" value="UniProtKB-EC"/>
</dbReference>
<dbReference type="PANTHER" id="PTHR35330">
    <property type="entry name" value="SIROHEME BIOSYNTHESIS PROTEIN MET8"/>
    <property type="match status" value="1"/>
</dbReference>
<dbReference type="SUPFAM" id="SSF51735">
    <property type="entry name" value="NAD(P)-binding Rossmann-fold domains"/>
    <property type="match status" value="1"/>
</dbReference>
<evidence type="ECO:0000256" key="5">
    <source>
        <dbReference type="ARBA" id="ARBA00023244"/>
    </source>
</evidence>
<dbReference type="Gene3D" id="1.10.3280.10">
    <property type="entry name" value="Siroheme synthase, domain 3"/>
    <property type="match status" value="1"/>
</dbReference>
<gene>
    <name evidence="9" type="ORF">CALCODRAFT_422986</name>
</gene>
<reference evidence="9 10" key="1">
    <citation type="journal article" date="2016" name="Mol. Biol. Evol.">
        <title>Comparative Genomics of Early-Diverging Mushroom-Forming Fungi Provides Insights into the Origins of Lignocellulose Decay Capabilities.</title>
        <authorList>
            <person name="Nagy L.G."/>
            <person name="Riley R."/>
            <person name="Tritt A."/>
            <person name="Adam C."/>
            <person name="Daum C."/>
            <person name="Floudas D."/>
            <person name="Sun H."/>
            <person name="Yadav J.S."/>
            <person name="Pangilinan J."/>
            <person name="Larsson K.H."/>
            <person name="Matsuura K."/>
            <person name="Barry K."/>
            <person name="Labutti K."/>
            <person name="Kuo R."/>
            <person name="Ohm R.A."/>
            <person name="Bhattacharya S.S."/>
            <person name="Shirouzu T."/>
            <person name="Yoshinaga Y."/>
            <person name="Martin F.M."/>
            <person name="Grigoriev I.V."/>
            <person name="Hibbett D.S."/>
        </authorList>
    </citation>
    <scope>NUCLEOTIDE SEQUENCE [LARGE SCALE GENOMIC DNA]</scope>
    <source>
        <strain evidence="9 10">HHB12733</strain>
    </source>
</reference>
<keyword evidence="3" id="KW-0560">Oxidoreductase</keyword>
<dbReference type="NCBIfam" id="TIGR01470">
    <property type="entry name" value="cysG_Nterm"/>
    <property type="match status" value="1"/>
</dbReference>
<keyword evidence="4" id="KW-0520">NAD</keyword>
<name>A0A165FR41_9BASI</name>
<dbReference type="Proteomes" id="UP000076842">
    <property type="component" value="Unassembled WGS sequence"/>
</dbReference>
<dbReference type="EC" id="1.3.1.76" evidence="2"/>
<protein>
    <recommendedName>
        <fullName evidence="2">precorrin-2 dehydrogenase</fullName>
        <ecNumber evidence="2">1.3.1.76</ecNumber>
    </recommendedName>
</protein>
<accession>A0A165FR41</accession>
<evidence type="ECO:0000256" key="3">
    <source>
        <dbReference type="ARBA" id="ARBA00023002"/>
    </source>
</evidence>
<dbReference type="InterPro" id="IPR028281">
    <property type="entry name" value="Sirohaem_synthase_central"/>
</dbReference>
<evidence type="ECO:0000259" key="7">
    <source>
        <dbReference type="Pfam" id="PF14823"/>
    </source>
</evidence>
<feature type="domain" description="Siroheme synthase central" evidence="8">
    <location>
        <begin position="130"/>
        <end position="156"/>
    </location>
</feature>
<dbReference type="FunCoup" id="A0A165FR41">
    <property type="interactions" value="106"/>
</dbReference>
<evidence type="ECO:0000256" key="6">
    <source>
        <dbReference type="ARBA" id="ARBA00047561"/>
    </source>
</evidence>
<evidence type="ECO:0000256" key="4">
    <source>
        <dbReference type="ARBA" id="ARBA00023027"/>
    </source>
</evidence>
<dbReference type="Pfam" id="PF13241">
    <property type="entry name" value="NAD_binding_7"/>
    <property type="match status" value="1"/>
</dbReference>
<dbReference type="Gene3D" id="3.40.50.720">
    <property type="entry name" value="NAD(P)-binding Rossmann-like Domain"/>
    <property type="match status" value="1"/>
</dbReference>
<dbReference type="GO" id="GO:0019354">
    <property type="term" value="P:siroheme biosynthetic process"/>
    <property type="evidence" value="ECO:0007669"/>
    <property type="project" value="UniProtKB-UniPathway"/>
</dbReference>
<dbReference type="Pfam" id="PF14824">
    <property type="entry name" value="Sirohm_synth_M"/>
    <property type="match status" value="1"/>
</dbReference>
<comment type="catalytic activity">
    <reaction evidence="6">
        <text>precorrin-2 + NAD(+) = sirohydrochlorin + NADH + 2 H(+)</text>
        <dbReference type="Rhea" id="RHEA:15613"/>
        <dbReference type="ChEBI" id="CHEBI:15378"/>
        <dbReference type="ChEBI" id="CHEBI:57540"/>
        <dbReference type="ChEBI" id="CHEBI:57945"/>
        <dbReference type="ChEBI" id="CHEBI:58351"/>
        <dbReference type="ChEBI" id="CHEBI:58827"/>
        <dbReference type="EC" id="1.3.1.76"/>
    </reaction>
</comment>
<dbReference type="Pfam" id="PF14823">
    <property type="entry name" value="Sirohm_synth_C"/>
    <property type="match status" value="1"/>
</dbReference>